<dbReference type="AlphaFoldDB" id="A0A8A3S3M0"/>
<evidence type="ECO:0000256" key="2">
    <source>
        <dbReference type="ARBA" id="ARBA00022840"/>
    </source>
</evidence>
<evidence type="ECO:0000256" key="1">
    <source>
        <dbReference type="ARBA" id="ARBA00022741"/>
    </source>
</evidence>
<dbReference type="InterPro" id="IPR002586">
    <property type="entry name" value="CobQ/CobB/MinD/ParA_Nub-bd_dom"/>
</dbReference>
<dbReference type="EMBL" id="CP036172">
    <property type="protein sequence ID" value="QSZ66236.1"/>
    <property type="molecule type" value="Genomic_DNA"/>
</dbReference>
<dbReference type="PIRSF" id="PIRSF005647">
    <property type="entry name" value="CooC"/>
    <property type="match status" value="1"/>
</dbReference>
<reference evidence="4" key="2">
    <citation type="submission" date="2019-02" db="EMBL/GenBank/DDBJ databases">
        <authorList>
            <person name="Chen S.-C."/>
            <person name="Chien H.-H."/>
            <person name="Lai M.-C."/>
        </authorList>
    </citation>
    <scope>NUCLEOTIDE SEQUENCE</scope>
    <source>
        <strain evidence="4">N2F9704</strain>
    </source>
</reference>
<name>A0A8A3S3M0_9EURY</name>
<feature type="domain" description="CobQ/CobB/MinD/ParA nucleotide binding" evidence="3">
    <location>
        <begin position="4"/>
        <end position="234"/>
    </location>
</feature>
<dbReference type="GO" id="GO:0051782">
    <property type="term" value="P:negative regulation of cell division"/>
    <property type="evidence" value="ECO:0007669"/>
    <property type="project" value="TreeGrafter"/>
</dbReference>
<organism evidence="4 5">
    <name type="scientific">Methanofollis aquaemaris</name>
    <dbReference type="NCBI Taxonomy" id="126734"/>
    <lineage>
        <taxon>Archaea</taxon>
        <taxon>Methanobacteriati</taxon>
        <taxon>Methanobacteriota</taxon>
        <taxon>Stenosarchaea group</taxon>
        <taxon>Methanomicrobia</taxon>
        <taxon>Methanomicrobiales</taxon>
        <taxon>Methanomicrobiaceae</taxon>
        <taxon>Methanofollis</taxon>
    </lineage>
</organism>
<sequence length="254" mass="27347">MKLVLCGKGGSGKSTVAALLAKSLAENGSPVLVVDTDESNFGLHRQLGLDLPQDFTGYYGGKQAVMQRIMEAAPDYGSVSFFEEAWGLADLPASYISEKDGVILVAIGKIHEAGEGCACPMGMLARQFIGNLTLNPGETVIIDTEAGIEHFGRGIEENADAVLMLIDPSFESLRLSEKVLEMARSMDKPVYFILNKVDETSEPLMRENIKEGDRIAAVIPTDADLMGAGLRGEEIATDLSEIRLLGRRLIEDLG</sequence>
<keyword evidence="5" id="KW-1185">Reference proteome</keyword>
<dbReference type="PANTHER" id="PTHR43384">
    <property type="entry name" value="SEPTUM SITE-DETERMINING PROTEIN MIND HOMOLOG, CHLOROPLASTIC-RELATED"/>
    <property type="match status" value="1"/>
</dbReference>
<dbReference type="InterPro" id="IPR027417">
    <property type="entry name" value="P-loop_NTPase"/>
</dbReference>
<keyword evidence="4" id="KW-0808">Transferase</keyword>
<dbReference type="Gene3D" id="3.40.50.300">
    <property type="entry name" value="P-loop containing nucleotide triphosphate hydrolases"/>
    <property type="match status" value="1"/>
</dbReference>
<dbReference type="Pfam" id="PF01656">
    <property type="entry name" value="CbiA"/>
    <property type="match status" value="1"/>
</dbReference>
<evidence type="ECO:0000259" key="3">
    <source>
        <dbReference type="Pfam" id="PF01656"/>
    </source>
</evidence>
<reference evidence="4" key="1">
    <citation type="journal article" date="2001" name="Int. J. Syst. Evol. Microbiol.">
        <title>Methanofollis aquaemaris sp. nov., a methanogen isolated from an aquaculture fish pond.</title>
        <authorList>
            <person name="Lai M.C."/>
            <person name="Chen S.C."/>
        </authorList>
    </citation>
    <scope>NUCLEOTIDE SEQUENCE</scope>
    <source>
        <strain evidence="4">N2F9704</strain>
    </source>
</reference>
<accession>A0A8A3S3M0</accession>
<dbReference type="GO" id="GO:0005829">
    <property type="term" value="C:cytosol"/>
    <property type="evidence" value="ECO:0007669"/>
    <property type="project" value="TreeGrafter"/>
</dbReference>
<keyword evidence="1" id="KW-0547">Nucleotide-binding</keyword>
<evidence type="ECO:0000313" key="5">
    <source>
        <dbReference type="Proteomes" id="UP001042704"/>
    </source>
</evidence>
<evidence type="ECO:0000313" key="4">
    <source>
        <dbReference type="EMBL" id="QSZ66236.1"/>
    </source>
</evidence>
<dbReference type="FunFam" id="3.40.50.300:FF:001573">
    <property type="entry name" value="Carbon monoxide dehydrogenase accessory protein CooC"/>
    <property type="match status" value="1"/>
</dbReference>
<keyword evidence="2" id="KW-0067">ATP-binding</keyword>
<dbReference type="InterPro" id="IPR050625">
    <property type="entry name" value="ParA/MinD_ATPase"/>
</dbReference>
<dbReference type="GO" id="GO:0004020">
    <property type="term" value="F:adenylylsulfate kinase activity"/>
    <property type="evidence" value="ECO:0007669"/>
    <property type="project" value="UniProtKB-EC"/>
</dbReference>
<dbReference type="GO" id="GO:0009898">
    <property type="term" value="C:cytoplasmic side of plasma membrane"/>
    <property type="evidence" value="ECO:0007669"/>
    <property type="project" value="TreeGrafter"/>
</dbReference>
<dbReference type="Proteomes" id="UP001042704">
    <property type="component" value="Chromosome"/>
</dbReference>
<protein>
    <submittedName>
        <fullName evidence="4">Adenylyl-sulfate kinase</fullName>
        <ecNumber evidence="4">2.7.1.25</ecNumber>
    </submittedName>
</protein>
<gene>
    <name evidence="4" type="ORF">RJ40_01345</name>
</gene>
<proteinExistence type="predicted"/>
<dbReference type="GeneID" id="76422959"/>
<dbReference type="EC" id="2.7.1.25" evidence="4"/>
<dbReference type="KEGG" id="maqe:RJ40_01345"/>
<keyword evidence="4" id="KW-0418">Kinase</keyword>
<dbReference type="InterPro" id="IPR014433">
    <property type="entry name" value="CooC"/>
</dbReference>
<dbReference type="SUPFAM" id="SSF52540">
    <property type="entry name" value="P-loop containing nucleoside triphosphate hydrolases"/>
    <property type="match status" value="1"/>
</dbReference>
<dbReference type="GO" id="GO:0005524">
    <property type="term" value="F:ATP binding"/>
    <property type="evidence" value="ECO:0007669"/>
    <property type="project" value="UniProtKB-KW"/>
</dbReference>
<dbReference type="PANTHER" id="PTHR43384:SF3">
    <property type="entry name" value="AAA+ ATPASE DOMAIN-CONTAINING PROTEIN"/>
    <property type="match status" value="1"/>
</dbReference>
<dbReference type="RefSeq" id="WP_265581557.1">
    <property type="nucleotide sequence ID" value="NZ_CP036172.1"/>
</dbReference>
<dbReference type="GO" id="GO:0016887">
    <property type="term" value="F:ATP hydrolysis activity"/>
    <property type="evidence" value="ECO:0007669"/>
    <property type="project" value="TreeGrafter"/>
</dbReference>